<feature type="chain" id="PRO_5038663850" evidence="4">
    <location>
        <begin position="22"/>
        <end position="415"/>
    </location>
</feature>
<keyword evidence="6" id="KW-1185">Reference proteome</keyword>
<dbReference type="Pfam" id="PF01547">
    <property type="entry name" value="SBP_bac_1"/>
    <property type="match status" value="1"/>
</dbReference>
<dbReference type="InterPro" id="IPR006059">
    <property type="entry name" value="SBP"/>
</dbReference>
<evidence type="ECO:0000313" key="6">
    <source>
        <dbReference type="Proteomes" id="UP000095743"/>
    </source>
</evidence>
<dbReference type="RefSeq" id="WP_069974869.1">
    <property type="nucleotide sequence ID" value="NZ_CP017269.1"/>
</dbReference>
<reference evidence="5 6" key="1">
    <citation type="submission" date="2016-09" db="EMBL/GenBank/DDBJ databases">
        <title>Genomic analysis reveals versatility of anaerobic energy metabolism of Geosporobacter ferrireducens IRF9 of phylum Firmicutes.</title>
        <authorList>
            <person name="Kim S.-J."/>
        </authorList>
    </citation>
    <scope>NUCLEOTIDE SEQUENCE [LARGE SCALE GENOMIC DNA]</scope>
    <source>
        <strain evidence="5 6">IRF9</strain>
    </source>
</reference>
<accession>A0A1D8GEH6</accession>
<dbReference type="STRING" id="1424294.Gferi_06800"/>
<sequence length="415" mass="45123">MKRSVSMFLIMVLVLSMLAFAGCTSKTPSTEAPAASEPSVEKTKVKFAVQADSTKALESIVTAFNQKSEQYEVEAIILTNDSGNMHDQIVNSLSSKSGEYDVISMDVVWAGEFAAAGYLEPLDTFIKDAGWKPADFNAGSISSGKYKGKHYALPYFSDLGFLYYRKDIVSEEDAQKLAGADYTYEDLFAMAEKYAGKGGTKYSYVYQSSQYEGLTCNVNEFTNNWTDLENGLKMMKAFTDSKVTPDNILVYTEGETHNAFLNGESVFGRNWPYMNGMAASGDYTVGTDKIGYAALPNGGTVGGWILGINVNSKNMEGAKAFLAFLAGPEGQTINATVGSYLPGYNALMKDSQVLQANALLTDEAFQKALQSTIARPVVANYSEVSDVIQLKAHEFLSGNGKLEDAVKSIQEKLQQ</sequence>
<dbReference type="Gene3D" id="3.40.190.10">
    <property type="entry name" value="Periplasmic binding protein-like II"/>
    <property type="match status" value="2"/>
</dbReference>
<gene>
    <name evidence="5" type="ORF">Gferi_06800</name>
</gene>
<feature type="signal peptide" evidence="4">
    <location>
        <begin position="1"/>
        <end position="21"/>
    </location>
</feature>
<dbReference type="PANTHER" id="PTHR43649:SF34">
    <property type="entry name" value="ABC TRANSPORTER PERIPLASMIC-BINDING PROTEIN YCJN-RELATED"/>
    <property type="match status" value="1"/>
</dbReference>
<dbReference type="KEGG" id="gfe:Gferi_06800"/>
<keyword evidence="2" id="KW-0813">Transport</keyword>
<keyword evidence="3 4" id="KW-0732">Signal</keyword>
<dbReference type="AlphaFoldDB" id="A0A1D8GEH6"/>
<dbReference type="SUPFAM" id="SSF53850">
    <property type="entry name" value="Periplasmic binding protein-like II"/>
    <property type="match status" value="1"/>
</dbReference>
<dbReference type="PROSITE" id="PS51257">
    <property type="entry name" value="PROKAR_LIPOPROTEIN"/>
    <property type="match status" value="1"/>
</dbReference>
<dbReference type="OrthoDB" id="9808332at2"/>
<evidence type="ECO:0000256" key="1">
    <source>
        <dbReference type="ARBA" id="ARBA00008520"/>
    </source>
</evidence>
<dbReference type="EMBL" id="CP017269">
    <property type="protein sequence ID" value="AOT69303.1"/>
    <property type="molecule type" value="Genomic_DNA"/>
</dbReference>
<evidence type="ECO:0000313" key="5">
    <source>
        <dbReference type="EMBL" id="AOT69303.1"/>
    </source>
</evidence>
<comment type="similarity">
    <text evidence="1">Belongs to the bacterial solute-binding protein 1 family.</text>
</comment>
<evidence type="ECO:0000256" key="3">
    <source>
        <dbReference type="ARBA" id="ARBA00022729"/>
    </source>
</evidence>
<evidence type="ECO:0000256" key="2">
    <source>
        <dbReference type="ARBA" id="ARBA00022448"/>
    </source>
</evidence>
<proteinExistence type="inferred from homology"/>
<dbReference type="PANTHER" id="PTHR43649">
    <property type="entry name" value="ARABINOSE-BINDING PROTEIN-RELATED"/>
    <property type="match status" value="1"/>
</dbReference>
<evidence type="ECO:0000256" key="4">
    <source>
        <dbReference type="SAM" id="SignalP"/>
    </source>
</evidence>
<name>A0A1D8GEH6_9FIRM</name>
<dbReference type="InterPro" id="IPR050490">
    <property type="entry name" value="Bact_solute-bd_prot1"/>
</dbReference>
<protein>
    <submittedName>
        <fullName evidence="5">ABC transporter substrate-binding protein</fullName>
    </submittedName>
</protein>
<dbReference type="Proteomes" id="UP000095743">
    <property type="component" value="Chromosome"/>
</dbReference>
<organism evidence="5 6">
    <name type="scientific">Geosporobacter ferrireducens</name>
    <dbReference type="NCBI Taxonomy" id="1424294"/>
    <lineage>
        <taxon>Bacteria</taxon>
        <taxon>Bacillati</taxon>
        <taxon>Bacillota</taxon>
        <taxon>Clostridia</taxon>
        <taxon>Peptostreptococcales</taxon>
        <taxon>Thermotaleaceae</taxon>
        <taxon>Geosporobacter</taxon>
    </lineage>
</organism>